<protein>
    <submittedName>
        <fullName evidence="2">Uncharacterized protein</fullName>
    </submittedName>
</protein>
<dbReference type="Proteomes" id="UP001596380">
    <property type="component" value="Unassembled WGS sequence"/>
</dbReference>
<feature type="signal peptide" evidence="1">
    <location>
        <begin position="1"/>
        <end position="21"/>
    </location>
</feature>
<evidence type="ECO:0000313" key="3">
    <source>
        <dbReference type="Proteomes" id="UP001596380"/>
    </source>
</evidence>
<evidence type="ECO:0000256" key="1">
    <source>
        <dbReference type="SAM" id="SignalP"/>
    </source>
</evidence>
<comment type="caution">
    <text evidence="2">The sequence shown here is derived from an EMBL/GenBank/DDBJ whole genome shotgun (WGS) entry which is preliminary data.</text>
</comment>
<keyword evidence="1" id="KW-0732">Signal</keyword>
<dbReference type="EMBL" id="JBHSXS010000005">
    <property type="protein sequence ID" value="MFC6880631.1"/>
    <property type="molecule type" value="Genomic_DNA"/>
</dbReference>
<accession>A0ABW2CIA3</accession>
<proteinExistence type="predicted"/>
<evidence type="ECO:0000313" key="2">
    <source>
        <dbReference type="EMBL" id="MFC6880631.1"/>
    </source>
</evidence>
<keyword evidence="3" id="KW-1185">Reference proteome</keyword>
<name>A0ABW2CIA3_9ACTN</name>
<organism evidence="2 3">
    <name type="scientific">Actinomadura yumaensis</name>
    <dbReference type="NCBI Taxonomy" id="111807"/>
    <lineage>
        <taxon>Bacteria</taxon>
        <taxon>Bacillati</taxon>
        <taxon>Actinomycetota</taxon>
        <taxon>Actinomycetes</taxon>
        <taxon>Streptosporangiales</taxon>
        <taxon>Thermomonosporaceae</taxon>
        <taxon>Actinomadura</taxon>
    </lineage>
</organism>
<gene>
    <name evidence="2" type="ORF">ACFQKB_12745</name>
</gene>
<sequence length="323" mass="33159">MRRFAMFTGAAAALVALPVQAGPAAAASTAPRACRPALTGVSISPGTVTGGKSAKGTVRVGCAPAKAFDITLKSGASTIKAPAKVRVGQGKATASFTLRTTSVKAPFTGVLTASYGEVHKGAELTVNPVAFPAACDPRLTGLSLPTADLYTGDEVTGTVRADCAPAEDIAVGLATGDRRVSVPPVAIIRAGQTAATFQLKVRDEEFDQFQSKVAARYGADLLAQPVTVSPGLKSFELESQADDTDVFASILLWWTSPPTGTVVHFSSDSPLLKVPATMTLDPGSRGAAFTFRAEEVTSPQKVRVTATLGTRTLTAEVTLVPAG</sequence>
<reference evidence="3" key="1">
    <citation type="journal article" date="2019" name="Int. J. Syst. Evol. Microbiol.">
        <title>The Global Catalogue of Microorganisms (GCM) 10K type strain sequencing project: providing services to taxonomists for standard genome sequencing and annotation.</title>
        <authorList>
            <consortium name="The Broad Institute Genomics Platform"/>
            <consortium name="The Broad Institute Genome Sequencing Center for Infectious Disease"/>
            <person name="Wu L."/>
            <person name="Ma J."/>
        </authorList>
    </citation>
    <scope>NUCLEOTIDE SEQUENCE [LARGE SCALE GENOMIC DNA]</scope>
    <source>
        <strain evidence="3">JCM 3369</strain>
    </source>
</reference>
<dbReference type="RefSeq" id="WP_378044877.1">
    <property type="nucleotide sequence ID" value="NZ_JBHSXE010000001.1"/>
</dbReference>
<feature type="chain" id="PRO_5046046626" evidence="1">
    <location>
        <begin position="22"/>
        <end position="323"/>
    </location>
</feature>